<dbReference type="AlphaFoldDB" id="A8DVY4"/>
<sequence>MLNYQCGATDFCYDCVYDLNISITDECGTELVPINYQNNKVGLTKPPGHKCGVDSIIFETAGYFQLTLNQGSYKIKKTISIDKAALNNYIDELLASPNIADCVTSYDDLVIQEKGKLDYTNCNYTCQKCSTDIADLLTAQKITQIEYDEMIKGCDVFCKQTTPCDALYVQMVADMSPGGQYFDNLPQDAAYSTALGNGTTDDLLPASPDNTWLDNNDGAFSYFFGASGDLTVKLGQAGVVINNWADVRKYWIDGFEEILVEMHPEYCLYLQCQEVAGLGSYEYDDAIQNTTTATDAIANGYYNPTDVKFNVADLFPNASNLDPFFNEPSNSTYKDNLEDALAKYPDNTSGYNAWEFVDNWVETLGSDIEGCLTDYGWTMFRGIYLAKKQEQLNAYYAAQCPSVNVQESLGFTRRFIIDG</sequence>
<dbReference type="EMBL" id="DS478804">
    <property type="protein sequence ID" value="EDO25625.1"/>
    <property type="molecule type" value="Genomic_DNA"/>
</dbReference>
<dbReference type="Proteomes" id="UP000001593">
    <property type="component" value="Unassembled WGS sequence"/>
</dbReference>
<organism evidence="1 2">
    <name type="scientific">Nematostella vectensis</name>
    <name type="common">Starlet sea anemone</name>
    <dbReference type="NCBI Taxonomy" id="45351"/>
    <lineage>
        <taxon>Eukaryota</taxon>
        <taxon>Metazoa</taxon>
        <taxon>Cnidaria</taxon>
        <taxon>Anthozoa</taxon>
        <taxon>Hexacorallia</taxon>
        <taxon>Actiniaria</taxon>
        <taxon>Edwardsiidae</taxon>
        <taxon>Nematostella</taxon>
    </lineage>
</organism>
<proteinExistence type="predicted"/>
<gene>
    <name evidence="1" type="ORF">NEMVEDRAFT_v1g225843</name>
</gene>
<reference evidence="1 2" key="1">
    <citation type="journal article" date="2007" name="Science">
        <title>Sea anemone genome reveals ancestral eumetazoan gene repertoire and genomic organization.</title>
        <authorList>
            <person name="Putnam N.H."/>
            <person name="Srivastava M."/>
            <person name="Hellsten U."/>
            <person name="Dirks B."/>
            <person name="Chapman J."/>
            <person name="Salamov A."/>
            <person name="Terry A."/>
            <person name="Shapiro H."/>
            <person name="Lindquist E."/>
            <person name="Kapitonov V.V."/>
            <person name="Jurka J."/>
            <person name="Genikhovich G."/>
            <person name="Grigoriev I.V."/>
            <person name="Lucas S.M."/>
            <person name="Steele R.E."/>
            <person name="Finnerty J.R."/>
            <person name="Technau U."/>
            <person name="Martindale M.Q."/>
            <person name="Rokhsar D.S."/>
        </authorList>
    </citation>
    <scope>NUCLEOTIDE SEQUENCE [LARGE SCALE GENOMIC DNA]</scope>
    <source>
        <strain evidence="2">CH2 X CH6</strain>
    </source>
</reference>
<dbReference type="HOGENOM" id="CLU_656544_0_0_1"/>
<dbReference type="InParanoid" id="A8DVY4"/>
<keyword evidence="2" id="KW-1185">Reference proteome</keyword>
<evidence type="ECO:0000313" key="1">
    <source>
        <dbReference type="EMBL" id="EDO25625.1"/>
    </source>
</evidence>
<name>A8DVY4_NEMVE</name>
<feature type="non-terminal residue" evidence="1">
    <location>
        <position position="419"/>
    </location>
</feature>
<protein>
    <submittedName>
        <fullName evidence="1">Uncharacterized protein</fullName>
    </submittedName>
</protein>
<accession>A8DVY4</accession>
<evidence type="ECO:0000313" key="2">
    <source>
        <dbReference type="Proteomes" id="UP000001593"/>
    </source>
</evidence>